<protein>
    <submittedName>
        <fullName evidence="1">Uncharacterized protein</fullName>
    </submittedName>
</protein>
<reference evidence="1 2" key="1">
    <citation type="submission" date="2020-08" db="EMBL/GenBank/DDBJ databases">
        <authorList>
            <person name="Newling K."/>
            <person name="Davey J."/>
            <person name="Forrester S."/>
        </authorList>
    </citation>
    <scope>NUCLEOTIDE SEQUENCE [LARGE SCALE GENOMIC DNA]</scope>
    <source>
        <strain evidence="2">Crithidia deanei Carvalho (ATCC PRA-265)</strain>
    </source>
</reference>
<name>A0A7G2CHM3_9TRYP</name>
<evidence type="ECO:0000313" key="2">
    <source>
        <dbReference type="Proteomes" id="UP000515908"/>
    </source>
</evidence>
<organism evidence="1 2">
    <name type="scientific">Angomonas deanei</name>
    <dbReference type="NCBI Taxonomy" id="59799"/>
    <lineage>
        <taxon>Eukaryota</taxon>
        <taxon>Discoba</taxon>
        <taxon>Euglenozoa</taxon>
        <taxon>Kinetoplastea</taxon>
        <taxon>Metakinetoplastina</taxon>
        <taxon>Trypanosomatida</taxon>
        <taxon>Trypanosomatidae</taxon>
        <taxon>Strigomonadinae</taxon>
        <taxon>Angomonas</taxon>
    </lineage>
</organism>
<gene>
    <name evidence="1" type="ORF">ADEAN_000675800</name>
</gene>
<proteinExistence type="predicted"/>
<dbReference type="Proteomes" id="UP000515908">
    <property type="component" value="Chromosome 13"/>
</dbReference>
<dbReference type="EMBL" id="LR877157">
    <property type="protein sequence ID" value="CAD2219256.1"/>
    <property type="molecule type" value="Genomic_DNA"/>
</dbReference>
<accession>A0A7G2CHM3</accession>
<keyword evidence="2" id="KW-1185">Reference proteome</keyword>
<evidence type="ECO:0000313" key="1">
    <source>
        <dbReference type="EMBL" id="CAD2219256.1"/>
    </source>
</evidence>
<sequence length="346" mass="38090">MAGGDLRVHATTFVPVLATQVPCVPSHVKGFHRLNRETIPLGTHRVPPVYISLLLTAEVGFGGLGLTVVRVRYPSIFRCHILRPTTKILCLSGFRLAVIEFEGPSLFFCHVLRLTTVVLRFRGLRLVVVPFQCPAFLLGHVLGLSTKLLRLSGLGLTVVRVRHSSVLRCHILGATTEVLRLCGFRLAVIRVERPAFLFCQILRLTAEVFCLGGLWLTQVRLGCGSVLFGHVPGLTAKVLRLCRFLLGCHGREVRRGTLGHLMSGNRPSVGGIADDAVSLFWLGHALRVGHVLGLTTKTFHLSSELLRLGRLWIGGLSFGDGARVYRIYIGFLTLNTVSLKLKLRFS</sequence>
<dbReference type="VEuPathDB" id="TriTrypDB:ADEAN_000675800"/>
<dbReference type="AlphaFoldDB" id="A0A7G2CHM3"/>